<proteinExistence type="predicted"/>
<dbReference type="EMBL" id="CAUYUJ010020196">
    <property type="protein sequence ID" value="CAK0896495.1"/>
    <property type="molecule type" value="Genomic_DNA"/>
</dbReference>
<name>A0ABN9XAS9_9DINO</name>
<dbReference type="Proteomes" id="UP001189429">
    <property type="component" value="Unassembled WGS sequence"/>
</dbReference>
<gene>
    <name evidence="1" type="ORF">PCOR1329_LOCUS74952</name>
</gene>
<organism evidence="1 2">
    <name type="scientific">Prorocentrum cordatum</name>
    <dbReference type="NCBI Taxonomy" id="2364126"/>
    <lineage>
        <taxon>Eukaryota</taxon>
        <taxon>Sar</taxon>
        <taxon>Alveolata</taxon>
        <taxon>Dinophyceae</taxon>
        <taxon>Prorocentrales</taxon>
        <taxon>Prorocentraceae</taxon>
        <taxon>Prorocentrum</taxon>
    </lineage>
</organism>
<feature type="non-terminal residue" evidence="1">
    <location>
        <position position="146"/>
    </location>
</feature>
<sequence>VAIRGAALAAALGRSSRAARRGAHLPCAQPACARAPRMSAGDGGGLAAWSGVARWAESARKVVAEQAQGAYEQVQKGAGDLELGGALGEGSQQWVGWAKGAADRARLGLAQAAEKANAADLGSVVGKVTENASKAARPPCRARTGG</sequence>
<reference evidence="1" key="1">
    <citation type="submission" date="2023-10" db="EMBL/GenBank/DDBJ databases">
        <authorList>
            <person name="Chen Y."/>
            <person name="Shah S."/>
            <person name="Dougan E. K."/>
            <person name="Thang M."/>
            <person name="Chan C."/>
        </authorList>
    </citation>
    <scope>NUCLEOTIDE SEQUENCE [LARGE SCALE GENOMIC DNA]</scope>
</reference>
<feature type="non-terminal residue" evidence="1">
    <location>
        <position position="1"/>
    </location>
</feature>
<evidence type="ECO:0000313" key="1">
    <source>
        <dbReference type="EMBL" id="CAK0896495.1"/>
    </source>
</evidence>
<evidence type="ECO:0000313" key="2">
    <source>
        <dbReference type="Proteomes" id="UP001189429"/>
    </source>
</evidence>
<protein>
    <submittedName>
        <fullName evidence="1">Uncharacterized protein</fullName>
    </submittedName>
</protein>
<accession>A0ABN9XAS9</accession>
<keyword evidence="2" id="KW-1185">Reference proteome</keyword>
<comment type="caution">
    <text evidence="1">The sequence shown here is derived from an EMBL/GenBank/DDBJ whole genome shotgun (WGS) entry which is preliminary data.</text>
</comment>